<comment type="similarity">
    <text evidence="1 2">Belongs to the actin-binding proteins ADF family. GMF subfamily.</text>
</comment>
<dbReference type="OrthoDB" id="3919494at2759"/>
<dbReference type="PROSITE" id="PS51263">
    <property type="entry name" value="ADF_H"/>
    <property type="match status" value="1"/>
</dbReference>
<dbReference type="InterPro" id="IPR011171">
    <property type="entry name" value="GMF"/>
</dbReference>
<dbReference type="InterPro" id="IPR002108">
    <property type="entry name" value="ADF-H"/>
</dbReference>
<dbReference type="Proteomes" id="UP000248340">
    <property type="component" value="Unassembled WGS sequence"/>
</dbReference>
<dbReference type="RefSeq" id="XP_025494007.1">
    <property type="nucleotide sequence ID" value="XM_025639783.1"/>
</dbReference>
<dbReference type="Gene3D" id="3.40.20.10">
    <property type="entry name" value="Severin"/>
    <property type="match status" value="1"/>
</dbReference>
<dbReference type="CDD" id="cd11283">
    <property type="entry name" value="ADF_GMF-beta_like"/>
    <property type="match status" value="1"/>
</dbReference>
<dbReference type="PANTHER" id="PTHR11249">
    <property type="entry name" value="GLIAL FACTOR NATURATION FACTOR"/>
    <property type="match status" value="1"/>
</dbReference>
<dbReference type="GO" id="GO:0030479">
    <property type="term" value="C:actin cortical patch"/>
    <property type="evidence" value="ECO:0007669"/>
    <property type="project" value="TreeGrafter"/>
</dbReference>
<dbReference type="SMART" id="SM00102">
    <property type="entry name" value="ADF"/>
    <property type="match status" value="1"/>
</dbReference>
<keyword evidence="2" id="KW-0539">Nucleus</keyword>
<dbReference type="Pfam" id="PF00241">
    <property type="entry name" value="Cofilin_ADF"/>
    <property type="match status" value="1"/>
</dbReference>
<evidence type="ECO:0000256" key="1">
    <source>
        <dbReference type="ARBA" id="ARBA00010055"/>
    </source>
</evidence>
<gene>
    <name evidence="4" type="ORF">BO82DRAFT_411021</name>
</gene>
<dbReference type="GO" id="GO:0034316">
    <property type="term" value="P:negative regulation of Arp2/3 complex-mediated actin nucleation"/>
    <property type="evidence" value="ECO:0007669"/>
    <property type="project" value="TreeGrafter"/>
</dbReference>
<evidence type="ECO:0000313" key="5">
    <source>
        <dbReference type="Proteomes" id="UP000248340"/>
    </source>
</evidence>
<evidence type="ECO:0000259" key="3">
    <source>
        <dbReference type="PROSITE" id="PS51263"/>
    </source>
</evidence>
<evidence type="ECO:0000313" key="4">
    <source>
        <dbReference type="EMBL" id="PYH83807.1"/>
    </source>
</evidence>
<name>A0A319CL38_9EURO</name>
<dbReference type="VEuPathDB" id="FungiDB:BO82DRAFT_411021"/>
<accession>A0A319CL38</accession>
<dbReference type="InterPro" id="IPR029006">
    <property type="entry name" value="ADF-H/Gelsolin-like_dom_sf"/>
</dbReference>
<proteinExistence type="inferred from homology"/>
<dbReference type="PANTHER" id="PTHR11249:SF2">
    <property type="entry name" value="GLIA MATURATION FACTOR"/>
    <property type="match status" value="1"/>
</dbReference>
<comment type="subcellular location">
    <subcellularLocation>
        <location evidence="2">Cytoplasm</location>
    </subcellularLocation>
    <subcellularLocation>
        <location evidence="2">Nucleus</location>
    </subcellularLocation>
</comment>
<organism evidence="4 5">
    <name type="scientific">Aspergillus uvarum CBS 121591</name>
    <dbReference type="NCBI Taxonomy" id="1448315"/>
    <lineage>
        <taxon>Eukaryota</taxon>
        <taxon>Fungi</taxon>
        <taxon>Dikarya</taxon>
        <taxon>Ascomycota</taxon>
        <taxon>Pezizomycotina</taxon>
        <taxon>Eurotiomycetes</taxon>
        <taxon>Eurotiomycetidae</taxon>
        <taxon>Eurotiales</taxon>
        <taxon>Aspergillaceae</taxon>
        <taxon>Aspergillus</taxon>
        <taxon>Aspergillus subgen. Circumdati</taxon>
    </lineage>
</organism>
<keyword evidence="5" id="KW-1185">Reference proteome</keyword>
<dbReference type="GO" id="GO:0003779">
    <property type="term" value="F:actin binding"/>
    <property type="evidence" value="ECO:0007669"/>
    <property type="project" value="InterPro"/>
</dbReference>
<feature type="domain" description="ADF-H" evidence="3">
    <location>
        <begin position="25"/>
        <end position="161"/>
    </location>
</feature>
<dbReference type="PIRSF" id="PIRSF001788">
    <property type="entry name" value="GMF-beta"/>
    <property type="match status" value="1"/>
</dbReference>
<dbReference type="SUPFAM" id="SSF55753">
    <property type="entry name" value="Actin depolymerizing proteins"/>
    <property type="match status" value="1"/>
</dbReference>
<reference evidence="4 5" key="1">
    <citation type="submission" date="2016-12" db="EMBL/GenBank/DDBJ databases">
        <title>The genomes of Aspergillus section Nigri reveals drivers in fungal speciation.</title>
        <authorList>
            <consortium name="DOE Joint Genome Institute"/>
            <person name="Vesth T.C."/>
            <person name="Nybo J."/>
            <person name="Theobald S."/>
            <person name="Brandl J."/>
            <person name="Frisvad J.C."/>
            <person name="Nielsen K.F."/>
            <person name="Lyhne E.K."/>
            <person name="Kogle M.E."/>
            <person name="Kuo A."/>
            <person name="Riley R."/>
            <person name="Clum A."/>
            <person name="Nolan M."/>
            <person name="Lipzen A."/>
            <person name="Salamov A."/>
            <person name="Henrissat B."/>
            <person name="Wiebenga A."/>
            <person name="De Vries R.P."/>
            <person name="Grigoriev I.V."/>
            <person name="Mortensen U.H."/>
            <person name="Andersen M.R."/>
            <person name="Baker S.E."/>
        </authorList>
    </citation>
    <scope>NUCLEOTIDE SEQUENCE [LARGE SCALE GENOMIC DNA]</scope>
    <source>
        <strain evidence="4 5">CBS 121591</strain>
    </source>
</reference>
<dbReference type="FunFam" id="3.40.20.10:FF:000048">
    <property type="entry name" value="Putative gmf family protein"/>
    <property type="match status" value="1"/>
</dbReference>
<keyword evidence="2" id="KW-0963">Cytoplasm</keyword>
<evidence type="ECO:0000256" key="2">
    <source>
        <dbReference type="PIRNR" id="PIRNR001788"/>
    </source>
</evidence>
<dbReference type="EMBL" id="KZ821687">
    <property type="protein sequence ID" value="PYH83807.1"/>
    <property type="molecule type" value="Genomic_DNA"/>
</dbReference>
<dbReference type="GeneID" id="37142525"/>
<dbReference type="GO" id="GO:0005634">
    <property type="term" value="C:nucleus"/>
    <property type="evidence" value="ECO:0007669"/>
    <property type="project" value="UniProtKB-SubCell"/>
</dbReference>
<dbReference type="GO" id="GO:0071933">
    <property type="term" value="F:Arp2/3 complex binding"/>
    <property type="evidence" value="ECO:0007669"/>
    <property type="project" value="InterPro"/>
</dbReference>
<dbReference type="GO" id="GO:0071846">
    <property type="term" value="P:actin filament debranching"/>
    <property type="evidence" value="ECO:0007669"/>
    <property type="project" value="InterPro"/>
</dbReference>
<dbReference type="AlphaFoldDB" id="A0A319CL38"/>
<sequence>MPRIPPPCPSSVTRDVDYPLSQSESRLYSFSPETKEKLRKFRLGTSRAKDPQAVIYIIDNKSQEIRPEDGEVYTKMEDLADELPETSPRFILLSYPLTLSSGRLTVPYVMLYYLPENCNPSLRMMYAGAVELMRSTAEVNRVIEVESEEDIVEIEAKLQSQN</sequence>
<dbReference type="STRING" id="1448315.A0A319CL38"/>
<protein>
    <submittedName>
        <fullName evidence="4">Glia maturation factor beta</fullName>
    </submittedName>
</protein>